<sequence length="175" mass="19058">MNFTKKRLGEAGFTLIEAMIAMAIFAIGILALYAMQLAATKENITANRISTGSTWAVDKIEELLALGYEDLIEPSNANSCNPGTSNVDGCGGVGETGEVMDFIAKADYCDKRTDPLYNVYWNVATGCTLSEIPNAASETEEQKPKHLKIVVTKLTGNGTEEKIYAEFSYIKQNVR</sequence>
<reference evidence="2 3" key="1">
    <citation type="submission" date="2017-01" db="EMBL/GenBank/DDBJ databases">
        <title>The cable genome- insights into the physiology and evolution of filamentous bacteria capable of sulfide oxidation via long distance electron transfer.</title>
        <authorList>
            <person name="Schreiber L."/>
            <person name="Bjerg J.T."/>
            <person name="Boggild A."/>
            <person name="Van De Vossenberg J."/>
            <person name="Meysman F."/>
            <person name="Nielsen L.P."/>
            <person name="Schramm A."/>
            <person name="Kjeldsen K.U."/>
        </authorList>
    </citation>
    <scope>NUCLEOTIDE SEQUENCE [LARGE SCALE GENOMIC DNA]</scope>
    <source>
        <strain evidence="2">MCF</strain>
    </source>
</reference>
<dbReference type="PROSITE" id="PS00409">
    <property type="entry name" value="PROKAR_NTER_METHYL"/>
    <property type="match status" value="1"/>
</dbReference>
<dbReference type="NCBIfam" id="TIGR02532">
    <property type="entry name" value="IV_pilin_GFxxxE"/>
    <property type="match status" value="1"/>
</dbReference>
<feature type="transmembrane region" description="Helical" evidence="1">
    <location>
        <begin position="12"/>
        <end position="35"/>
    </location>
</feature>
<gene>
    <name evidence="2" type="ORF">H206_00477</name>
</gene>
<proteinExistence type="predicted"/>
<keyword evidence="1" id="KW-1133">Transmembrane helix</keyword>
<evidence type="ECO:0000313" key="3">
    <source>
        <dbReference type="Proteomes" id="UP000287853"/>
    </source>
</evidence>
<name>A0A3S3QFH2_9BACT</name>
<keyword evidence="1" id="KW-0472">Membrane</keyword>
<keyword evidence="1" id="KW-0812">Transmembrane</keyword>
<organism evidence="2 3">
    <name type="scientific">Candidatus Electrothrix aarhusensis</name>
    <dbReference type="NCBI Taxonomy" id="1859131"/>
    <lineage>
        <taxon>Bacteria</taxon>
        <taxon>Pseudomonadati</taxon>
        <taxon>Thermodesulfobacteriota</taxon>
        <taxon>Desulfobulbia</taxon>
        <taxon>Desulfobulbales</taxon>
        <taxon>Desulfobulbaceae</taxon>
        <taxon>Candidatus Electrothrix</taxon>
    </lineage>
</organism>
<keyword evidence="3" id="KW-1185">Reference proteome</keyword>
<protein>
    <submittedName>
        <fullName evidence="2">Prepilin-type N-terminal cleavage/methylation domain-containing protein</fullName>
    </submittedName>
</protein>
<dbReference type="AlphaFoldDB" id="A0A3S3QFH2"/>
<accession>A0A3S3QFH2</accession>
<evidence type="ECO:0000256" key="1">
    <source>
        <dbReference type="SAM" id="Phobius"/>
    </source>
</evidence>
<dbReference type="Proteomes" id="UP000287853">
    <property type="component" value="Unassembled WGS sequence"/>
</dbReference>
<comment type="caution">
    <text evidence="2">The sequence shown here is derived from an EMBL/GenBank/DDBJ whole genome shotgun (WGS) entry which is preliminary data.</text>
</comment>
<dbReference type="EMBL" id="MTKO01000137">
    <property type="protein sequence ID" value="RWX42939.1"/>
    <property type="molecule type" value="Genomic_DNA"/>
</dbReference>
<dbReference type="InterPro" id="IPR012902">
    <property type="entry name" value="N_methyl_site"/>
</dbReference>
<dbReference type="Pfam" id="PF07963">
    <property type="entry name" value="N_methyl"/>
    <property type="match status" value="1"/>
</dbReference>
<evidence type="ECO:0000313" key="2">
    <source>
        <dbReference type="EMBL" id="RWX42939.1"/>
    </source>
</evidence>